<proteinExistence type="predicted"/>
<dbReference type="Pfam" id="PF20862">
    <property type="entry name" value="DUF6843"/>
    <property type="match status" value="1"/>
</dbReference>
<dbReference type="AlphaFoldDB" id="A0A3A1V112"/>
<dbReference type="OrthoDB" id="68404at2"/>
<keyword evidence="3" id="KW-1185">Reference proteome</keyword>
<dbReference type="Proteomes" id="UP000266482">
    <property type="component" value="Unassembled WGS sequence"/>
</dbReference>
<protein>
    <recommendedName>
        <fullName evidence="1">DUF6843 domain-containing protein</fullName>
    </recommendedName>
</protein>
<reference evidence="2 3" key="1">
    <citation type="submission" date="2018-09" db="EMBL/GenBank/DDBJ databases">
        <title>Paenibacillus aracenensis nov. sp. isolated from a cave in southern Spain.</title>
        <authorList>
            <person name="Jurado V."/>
            <person name="Gutierrez-Patricio S."/>
            <person name="Gonzalez-Pimentel J.L."/>
            <person name="Miller A.Z."/>
            <person name="Laiz L."/>
            <person name="Saiz-Jimenez C."/>
        </authorList>
    </citation>
    <scope>NUCLEOTIDE SEQUENCE [LARGE SCALE GENOMIC DNA]</scope>
    <source>
        <strain evidence="2 3">DSM 22867</strain>
    </source>
</reference>
<organism evidence="2 3">
    <name type="scientific">Paenibacillus nanensis</name>
    <dbReference type="NCBI Taxonomy" id="393251"/>
    <lineage>
        <taxon>Bacteria</taxon>
        <taxon>Bacillati</taxon>
        <taxon>Bacillota</taxon>
        <taxon>Bacilli</taxon>
        <taxon>Bacillales</taxon>
        <taxon>Paenibacillaceae</taxon>
        <taxon>Paenibacillus</taxon>
    </lineage>
</organism>
<dbReference type="InterPro" id="IPR049293">
    <property type="entry name" value="DUF6843"/>
</dbReference>
<evidence type="ECO:0000313" key="2">
    <source>
        <dbReference type="EMBL" id="RIX51240.1"/>
    </source>
</evidence>
<sequence length="148" mass="16317">MAQTARSTKLAVLIIALLVVCIAAAVTLVLSAMEERVTHKYVIPQGFTGWVEVTYEQQGHPALKKEGRKWVYEIPTSGKLSTSSRNISGPMLFYYADQDGRLTEFPTDISIIHEVGASSGGSSSGEKYPEKVTFFVGTEEQWRASEKQ</sequence>
<gene>
    <name evidence="2" type="ORF">D3P08_17380</name>
</gene>
<comment type="caution">
    <text evidence="2">The sequence shown here is derived from an EMBL/GenBank/DDBJ whole genome shotgun (WGS) entry which is preliminary data.</text>
</comment>
<name>A0A3A1V112_9BACL</name>
<dbReference type="EMBL" id="QXQA01000011">
    <property type="protein sequence ID" value="RIX51240.1"/>
    <property type="molecule type" value="Genomic_DNA"/>
</dbReference>
<evidence type="ECO:0000259" key="1">
    <source>
        <dbReference type="Pfam" id="PF20862"/>
    </source>
</evidence>
<feature type="domain" description="DUF6843" evidence="1">
    <location>
        <begin position="38"/>
        <end position="136"/>
    </location>
</feature>
<evidence type="ECO:0000313" key="3">
    <source>
        <dbReference type="Proteomes" id="UP000266482"/>
    </source>
</evidence>
<dbReference type="RefSeq" id="WP_119600973.1">
    <property type="nucleotide sequence ID" value="NZ_QXQA01000011.1"/>
</dbReference>
<accession>A0A3A1V112</accession>